<evidence type="ECO:0000256" key="1">
    <source>
        <dbReference type="SAM" id="MobiDB-lite"/>
    </source>
</evidence>
<dbReference type="EMBL" id="LAZR01014331">
    <property type="protein sequence ID" value="KKM17958.1"/>
    <property type="molecule type" value="Genomic_DNA"/>
</dbReference>
<sequence>MDTFTSRQGKIPGLGICPMGKTVDQPDARRRRRHRRLPVSPDSWEALLSPCTRLSKGRHRADGRHRQDSLHERVCRFSEYRQYPFMAEKNLVPSLKSSGTCPPLENPKPDSVVLYS</sequence>
<reference evidence="2" key="1">
    <citation type="journal article" date="2015" name="Nature">
        <title>Complex archaea that bridge the gap between prokaryotes and eukaryotes.</title>
        <authorList>
            <person name="Spang A."/>
            <person name="Saw J.H."/>
            <person name="Jorgensen S.L."/>
            <person name="Zaremba-Niedzwiedzka K."/>
            <person name="Martijn J."/>
            <person name="Lind A.E."/>
            <person name="van Eijk R."/>
            <person name="Schleper C."/>
            <person name="Guy L."/>
            <person name="Ettema T.J."/>
        </authorList>
    </citation>
    <scope>NUCLEOTIDE SEQUENCE</scope>
</reference>
<gene>
    <name evidence="2" type="ORF">LCGC14_1670530</name>
</gene>
<evidence type="ECO:0000313" key="2">
    <source>
        <dbReference type="EMBL" id="KKM17958.1"/>
    </source>
</evidence>
<accession>A0A0F9K7A1</accession>
<dbReference type="AlphaFoldDB" id="A0A0F9K7A1"/>
<protein>
    <submittedName>
        <fullName evidence="2">Uncharacterized protein</fullName>
    </submittedName>
</protein>
<comment type="caution">
    <text evidence="2">The sequence shown here is derived from an EMBL/GenBank/DDBJ whole genome shotgun (WGS) entry which is preliminary data.</text>
</comment>
<organism evidence="2">
    <name type="scientific">marine sediment metagenome</name>
    <dbReference type="NCBI Taxonomy" id="412755"/>
    <lineage>
        <taxon>unclassified sequences</taxon>
        <taxon>metagenomes</taxon>
        <taxon>ecological metagenomes</taxon>
    </lineage>
</organism>
<proteinExistence type="predicted"/>
<name>A0A0F9K7A1_9ZZZZ</name>
<feature type="region of interest" description="Disordered" evidence="1">
    <location>
        <begin position="94"/>
        <end position="116"/>
    </location>
</feature>
<feature type="region of interest" description="Disordered" evidence="1">
    <location>
        <begin position="1"/>
        <end position="37"/>
    </location>
</feature>